<dbReference type="Pfam" id="PF07603">
    <property type="entry name" value="Lcl_C"/>
    <property type="match status" value="1"/>
</dbReference>
<comment type="caution">
    <text evidence="2">The sequence shown here is derived from an EMBL/GenBank/DDBJ whole genome shotgun (WGS) entry which is preliminary data.</text>
</comment>
<dbReference type="InterPro" id="IPR011460">
    <property type="entry name" value="Lcl_C"/>
</dbReference>
<dbReference type="InterPro" id="IPR029865">
    <property type="entry name" value="KIAA0319-like"/>
</dbReference>
<dbReference type="EMBL" id="JAVRHX010000004">
    <property type="protein sequence ID" value="MDT0595919.1"/>
    <property type="molecule type" value="Genomic_DNA"/>
</dbReference>
<protein>
    <submittedName>
        <fullName evidence="2">DUF1566 domain-containing protein</fullName>
    </submittedName>
</protein>
<dbReference type="PROSITE" id="PS51257">
    <property type="entry name" value="PROKAR_LIPOPROTEIN"/>
    <property type="match status" value="1"/>
</dbReference>
<name>A0ABU2ZTE5_9ALTE</name>
<dbReference type="Proteomes" id="UP001253545">
    <property type="component" value="Unassembled WGS sequence"/>
</dbReference>
<feature type="domain" description="Lcl C-terminal" evidence="1">
    <location>
        <begin position="423"/>
        <end position="599"/>
    </location>
</feature>
<dbReference type="Gene3D" id="2.60.40.10">
    <property type="entry name" value="Immunoglobulins"/>
    <property type="match status" value="2"/>
</dbReference>
<gene>
    <name evidence="2" type="ORF">RM552_13770</name>
</gene>
<accession>A0ABU2ZTE5</accession>
<dbReference type="Pfam" id="PF22352">
    <property type="entry name" value="K319L-like_PKD"/>
    <property type="match status" value="1"/>
</dbReference>
<evidence type="ECO:0000313" key="2">
    <source>
        <dbReference type="EMBL" id="MDT0595919.1"/>
    </source>
</evidence>
<keyword evidence="3" id="KW-1185">Reference proteome</keyword>
<sequence>MREHIYFVFKYWKFICLVALTMLILTGCGGGGSDNGEEITPPSAPVDPIIVNAGANISLNEQESVAIFGGSSGGNGAITYTWQASSEISIDHPDTSVTNATLTAPILTQQSDFEISLIATDSANNQQSDTFILTVSPVNLDPTAIVSVNQIPNYDIASFPVTSSIVLDGSASSDADTPDGQAAIKGFLWQQITGPNLIAGINSNLATLSLTAPSLDTSQEAVFRLTVTDQENATNSIDFSINLLAESQTKPEVTVAAINNVFVGERVVLKANATSLSSAADPFTVLWQDVSATNMNIHINDNANFDTFAVATNTSQSNATTEITIQASVTDSFRNTVLGTTSAQIFPAITPRLNDTGVLDFAQAGLIGEDYQSIYAGQDADYGADRQSIEQVLNKVGSGQQGFDFSSLDGNGNPVDDVQNASCIRDNITGLIWQSQTFNQSISVDPNDQQNSDLNQSNQLFTWYFEENTGGFNGEINANSASCNIDSGQCNTKEYIDAINTQGLCGFFDWRLPSPEELQSIIHYGKKEGAMVDDIYFPQMAATTAGGGMQTSELWYWTSQASADGISNDQAQNAWAIDFSSGEDGFLLKSQALRAILVRAGR</sequence>
<dbReference type="InterPro" id="IPR013783">
    <property type="entry name" value="Ig-like_fold"/>
</dbReference>
<proteinExistence type="predicted"/>
<evidence type="ECO:0000259" key="1">
    <source>
        <dbReference type="Pfam" id="PF07603"/>
    </source>
</evidence>
<dbReference type="PANTHER" id="PTHR46182:SF2">
    <property type="entry name" value="FI19480P1"/>
    <property type="match status" value="1"/>
</dbReference>
<dbReference type="RefSeq" id="WP_311369438.1">
    <property type="nucleotide sequence ID" value="NZ_JAVRHX010000004.1"/>
</dbReference>
<reference evidence="2 3" key="1">
    <citation type="submission" date="2023-09" db="EMBL/GenBank/DDBJ databases">
        <authorList>
            <person name="Rey-Velasco X."/>
        </authorList>
    </citation>
    <scope>NUCLEOTIDE SEQUENCE [LARGE SCALE GENOMIC DNA]</scope>
    <source>
        <strain evidence="2 3">P117</strain>
    </source>
</reference>
<evidence type="ECO:0000313" key="3">
    <source>
        <dbReference type="Proteomes" id="UP001253545"/>
    </source>
</evidence>
<dbReference type="PANTHER" id="PTHR46182">
    <property type="entry name" value="FI19480P1"/>
    <property type="match status" value="1"/>
</dbReference>
<organism evidence="2 3">
    <name type="scientific">Glaciecola petra</name>
    <dbReference type="NCBI Taxonomy" id="3075602"/>
    <lineage>
        <taxon>Bacteria</taxon>
        <taxon>Pseudomonadati</taxon>
        <taxon>Pseudomonadota</taxon>
        <taxon>Gammaproteobacteria</taxon>
        <taxon>Alteromonadales</taxon>
        <taxon>Alteromonadaceae</taxon>
        <taxon>Glaciecola</taxon>
    </lineage>
</organism>